<sequence length="819" mass="93300">MFNNELSSGVGRGRGRGRGRLTFKSSSETKGGSWIRGDKILQQATSNAKSYKSVTSSSHASGHYRTHQEHGKIDDHRKVSSNSPPYVSNPSLNMSSLPSSGLTQYSSSTSTMKKELMPQLHRRNSPPPQQLGKGNLNQTRSPTANIPPLLSQQVLIDNFRQELQYVRSQINYNVQEGSRSKPNNSFNDPSNNGNAVTSPRRGNKRPVTSPSKSNGDNITVPKSSGFSGTQSKKYKKKQKSDTDSNGSKGESKPSSRVNPELYQLKISEDKSFTEQAEELISQLEQTDDDRKMRLEVLKDVTDIFSPYLPQLEPQIYGSTFTNIAFKTSDLDIFLYCPNGQPEYNFVLEKGRLMYKSPKFTNIVRVSRARVPVIKATHIDTNVDVDISTMSGQAVYNSRLIKHLLSVDNRLRPLAMLISLWVKLNTITGQSRFTSYSIILMLIYYLQKVTPPILPPLKDILYSKDKNDWPNFFINKPLQNENNSNLAVLFKGFFEFYVNFNYEKVVISPYLGTEIPTAHFNKDVNALSDEFKLYKNKLNSDMLPFMITYNIHVQDPIEHNVNTTKGVFLRLLRLFHRSCDRFLSTCSDNISENQWLPLIIKQTPLKLVDEKKNHILINYPVNDDENWFQNCIQDFKELLKIILINIKEDECELNIKSSSGKRKDTFFAEASYNVFNKKFRFPLRMYITGVIPLNELKNQFEMVINRVKADIVLFKAKFILEVRDNNGRVKVTIVDKNTTGLNSFATLVNEFQRYCGKFLSDIVSLRQSTSEGDKSLENKVTVTDLDTEGQERLSDSSESNRQSEEVIQVKDDSKTEESSN</sequence>
<evidence type="ECO:0000256" key="8">
    <source>
        <dbReference type="ARBA" id="ARBA00038491"/>
    </source>
</evidence>
<comment type="cofactor">
    <cofactor evidence="2">
        <name>Mg(2+)</name>
        <dbReference type="ChEBI" id="CHEBI:18420"/>
    </cofactor>
</comment>
<feature type="compositionally biased region" description="Polar residues" evidence="9">
    <location>
        <begin position="135"/>
        <end position="145"/>
    </location>
</feature>
<reference evidence="12 13" key="1">
    <citation type="submission" date="2022-12" db="EMBL/GenBank/DDBJ databases">
        <title>Chromosome-level genome assembly of true bugs.</title>
        <authorList>
            <person name="Ma L."/>
            <person name="Li H."/>
        </authorList>
    </citation>
    <scope>NUCLEOTIDE SEQUENCE [LARGE SCALE GENOMIC DNA]</scope>
    <source>
        <strain evidence="12">Lab_2022b</strain>
    </source>
</reference>
<dbReference type="Pfam" id="PF03828">
    <property type="entry name" value="PAP_assoc"/>
    <property type="match status" value="1"/>
</dbReference>
<dbReference type="InterPro" id="IPR002058">
    <property type="entry name" value="PAP_assoc"/>
</dbReference>
<keyword evidence="6" id="KW-0479">Metal-binding</keyword>
<feature type="region of interest" description="Disordered" evidence="9">
    <location>
        <begin position="1"/>
        <end position="145"/>
    </location>
</feature>
<dbReference type="Gene3D" id="1.10.1410.10">
    <property type="match status" value="1"/>
</dbReference>
<gene>
    <name evidence="12" type="ORF">O3M35_000844</name>
</gene>
<feature type="compositionally biased region" description="Low complexity" evidence="9">
    <location>
        <begin position="182"/>
        <end position="194"/>
    </location>
</feature>
<dbReference type="GO" id="GO:0031123">
    <property type="term" value="P:RNA 3'-end processing"/>
    <property type="evidence" value="ECO:0007669"/>
    <property type="project" value="TreeGrafter"/>
</dbReference>
<evidence type="ECO:0000256" key="1">
    <source>
        <dbReference type="ARBA" id="ARBA00001936"/>
    </source>
</evidence>
<keyword evidence="13" id="KW-1185">Reference proteome</keyword>
<feature type="compositionally biased region" description="Low complexity" evidence="9">
    <location>
        <begin position="80"/>
        <end position="111"/>
    </location>
</feature>
<evidence type="ECO:0000313" key="13">
    <source>
        <dbReference type="Proteomes" id="UP001461498"/>
    </source>
</evidence>
<evidence type="ECO:0000256" key="2">
    <source>
        <dbReference type="ARBA" id="ARBA00001946"/>
    </source>
</evidence>
<name>A0AAW1DN08_9HEMI</name>
<keyword evidence="7" id="KW-0460">Magnesium</keyword>
<evidence type="ECO:0000256" key="4">
    <source>
        <dbReference type="ARBA" id="ARBA00022490"/>
    </source>
</evidence>
<proteinExistence type="inferred from homology"/>
<feature type="compositionally biased region" description="Basic and acidic residues" evidence="9">
    <location>
        <begin position="800"/>
        <end position="819"/>
    </location>
</feature>
<dbReference type="AlphaFoldDB" id="A0AAW1DN08"/>
<dbReference type="InterPro" id="IPR054708">
    <property type="entry name" value="MTPAP-like_central"/>
</dbReference>
<evidence type="ECO:0000313" key="12">
    <source>
        <dbReference type="EMBL" id="KAK9512406.1"/>
    </source>
</evidence>
<dbReference type="SUPFAM" id="SSF81631">
    <property type="entry name" value="PAP/OAS1 substrate-binding domain"/>
    <property type="match status" value="1"/>
</dbReference>
<dbReference type="GO" id="GO:1990817">
    <property type="term" value="F:poly(A) RNA polymerase activity"/>
    <property type="evidence" value="ECO:0007669"/>
    <property type="project" value="UniProtKB-ARBA"/>
</dbReference>
<comment type="cofactor">
    <cofactor evidence="1">
        <name>Mn(2+)</name>
        <dbReference type="ChEBI" id="CHEBI:29035"/>
    </cofactor>
</comment>
<comment type="similarity">
    <text evidence="8">Belongs to the DNA polymerase type-B-like family. GLD2 subfamily.</text>
</comment>
<dbReference type="PANTHER" id="PTHR12271">
    <property type="entry name" value="POLY A POLYMERASE CID PAP -RELATED"/>
    <property type="match status" value="1"/>
</dbReference>
<evidence type="ECO:0000256" key="7">
    <source>
        <dbReference type="ARBA" id="ARBA00022842"/>
    </source>
</evidence>
<feature type="domain" description="Poly(A) RNA polymerase mitochondrial-like central palm" evidence="11">
    <location>
        <begin position="273"/>
        <end position="402"/>
    </location>
</feature>
<dbReference type="Pfam" id="PF22600">
    <property type="entry name" value="MTPAP-like_central"/>
    <property type="match status" value="1"/>
</dbReference>
<keyword evidence="5" id="KW-0808">Transferase</keyword>
<organism evidence="12 13">
    <name type="scientific">Rhynocoris fuscipes</name>
    <dbReference type="NCBI Taxonomy" id="488301"/>
    <lineage>
        <taxon>Eukaryota</taxon>
        <taxon>Metazoa</taxon>
        <taxon>Ecdysozoa</taxon>
        <taxon>Arthropoda</taxon>
        <taxon>Hexapoda</taxon>
        <taxon>Insecta</taxon>
        <taxon>Pterygota</taxon>
        <taxon>Neoptera</taxon>
        <taxon>Paraneoptera</taxon>
        <taxon>Hemiptera</taxon>
        <taxon>Heteroptera</taxon>
        <taxon>Panheteroptera</taxon>
        <taxon>Cimicomorpha</taxon>
        <taxon>Reduviidae</taxon>
        <taxon>Harpactorinae</taxon>
        <taxon>Harpactorini</taxon>
        <taxon>Rhynocoris</taxon>
    </lineage>
</organism>
<evidence type="ECO:0000256" key="5">
    <source>
        <dbReference type="ARBA" id="ARBA00022679"/>
    </source>
</evidence>
<dbReference type="PANTHER" id="PTHR12271:SF40">
    <property type="entry name" value="POLY(A) RNA POLYMERASE GLD2"/>
    <property type="match status" value="1"/>
</dbReference>
<dbReference type="Gene3D" id="3.30.460.10">
    <property type="entry name" value="Beta Polymerase, domain 2"/>
    <property type="match status" value="1"/>
</dbReference>
<feature type="compositionally biased region" description="Polar residues" evidence="9">
    <location>
        <begin position="42"/>
        <end position="60"/>
    </location>
</feature>
<feature type="compositionally biased region" description="Polar residues" evidence="9">
    <location>
        <begin position="206"/>
        <end position="229"/>
    </location>
</feature>
<evidence type="ECO:0008006" key="14">
    <source>
        <dbReference type="Google" id="ProtNLM"/>
    </source>
</evidence>
<dbReference type="EMBL" id="JAPXFL010000001">
    <property type="protein sequence ID" value="KAK9512406.1"/>
    <property type="molecule type" value="Genomic_DNA"/>
</dbReference>
<protein>
    <recommendedName>
        <fullName evidence="14">Polynucleotide adenylyltransferase</fullName>
    </recommendedName>
</protein>
<feature type="domain" description="PAP-associated" evidence="10">
    <location>
        <begin position="484"/>
        <end position="558"/>
    </location>
</feature>
<evidence type="ECO:0000256" key="6">
    <source>
        <dbReference type="ARBA" id="ARBA00022723"/>
    </source>
</evidence>
<dbReference type="InterPro" id="IPR043519">
    <property type="entry name" value="NT_sf"/>
</dbReference>
<comment type="caution">
    <text evidence="12">The sequence shown here is derived from an EMBL/GenBank/DDBJ whole genome shotgun (WGS) entry which is preliminary data.</text>
</comment>
<feature type="region of interest" description="Disordered" evidence="9">
    <location>
        <begin position="775"/>
        <end position="819"/>
    </location>
</feature>
<dbReference type="Proteomes" id="UP001461498">
    <property type="component" value="Unassembled WGS sequence"/>
</dbReference>
<evidence type="ECO:0000259" key="11">
    <source>
        <dbReference type="Pfam" id="PF22600"/>
    </source>
</evidence>
<dbReference type="GO" id="GO:0046872">
    <property type="term" value="F:metal ion binding"/>
    <property type="evidence" value="ECO:0007669"/>
    <property type="project" value="UniProtKB-KW"/>
</dbReference>
<evidence type="ECO:0000256" key="9">
    <source>
        <dbReference type="SAM" id="MobiDB-lite"/>
    </source>
</evidence>
<evidence type="ECO:0000259" key="10">
    <source>
        <dbReference type="Pfam" id="PF03828"/>
    </source>
</evidence>
<keyword evidence="4" id="KW-0963">Cytoplasm</keyword>
<comment type="subcellular location">
    <subcellularLocation>
        <location evidence="3">Cytoplasm</location>
    </subcellularLocation>
</comment>
<evidence type="ECO:0000256" key="3">
    <source>
        <dbReference type="ARBA" id="ARBA00004496"/>
    </source>
</evidence>
<accession>A0AAW1DN08</accession>
<feature type="compositionally biased region" description="Polar residues" evidence="9">
    <location>
        <begin position="243"/>
        <end position="257"/>
    </location>
</feature>
<feature type="compositionally biased region" description="Basic and acidic residues" evidence="9">
    <location>
        <begin position="66"/>
        <end position="78"/>
    </location>
</feature>
<dbReference type="GO" id="GO:0005737">
    <property type="term" value="C:cytoplasm"/>
    <property type="evidence" value="ECO:0007669"/>
    <property type="project" value="UniProtKB-SubCell"/>
</dbReference>
<feature type="region of interest" description="Disordered" evidence="9">
    <location>
        <begin position="176"/>
        <end position="261"/>
    </location>
</feature>
<dbReference type="CDD" id="cd05402">
    <property type="entry name" value="NT_PAP_TUTase"/>
    <property type="match status" value="1"/>
</dbReference>
<dbReference type="SUPFAM" id="SSF81301">
    <property type="entry name" value="Nucleotidyltransferase"/>
    <property type="match status" value="1"/>
</dbReference>